<keyword evidence="2" id="KW-1185">Reference proteome</keyword>
<evidence type="ECO:0000313" key="1">
    <source>
        <dbReference type="EMBL" id="KAK0462304.1"/>
    </source>
</evidence>
<name>A0AA39NB46_ARMTA</name>
<dbReference type="EMBL" id="JAUEPS010000009">
    <property type="protein sequence ID" value="KAK0462304.1"/>
    <property type="molecule type" value="Genomic_DNA"/>
</dbReference>
<dbReference type="InterPro" id="IPR011990">
    <property type="entry name" value="TPR-like_helical_dom_sf"/>
</dbReference>
<protein>
    <submittedName>
        <fullName evidence="1">Uncharacterized protein</fullName>
    </submittedName>
</protein>
<organism evidence="1 2">
    <name type="scientific">Armillaria tabescens</name>
    <name type="common">Ringless honey mushroom</name>
    <name type="synonym">Agaricus tabescens</name>
    <dbReference type="NCBI Taxonomy" id="1929756"/>
    <lineage>
        <taxon>Eukaryota</taxon>
        <taxon>Fungi</taxon>
        <taxon>Dikarya</taxon>
        <taxon>Basidiomycota</taxon>
        <taxon>Agaricomycotina</taxon>
        <taxon>Agaricomycetes</taxon>
        <taxon>Agaricomycetidae</taxon>
        <taxon>Agaricales</taxon>
        <taxon>Marasmiineae</taxon>
        <taxon>Physalacriaceae</taxon>
        <taxon>Desarmillaria</taxon>
    </lineage>
</organism>
<comment type="caution">
    <text evidence="1">The sequence shown here is derived from an EMBL/GenBank/DDBJ whole genome shotgun (WGS) entry which is preliminary data.</text>
</comment>
<accession>A0AA39NB46</accession>
<sequence>MLDITDELDPDPENQFAAQLRSGYSFICSCAACRPDTKRAEASDERRARIHQLVEEITPGNSAWRKPSYEKMKECLEVVEKVRLDIYRAQILFYGGTLLLQLGDITHFLRWMKRAKEEYRRFEGETSPTFKAIKTTSGRALRVEVQAAPGTIAFILPSKML</sequence>
<dbReference type="RefSeq" id="XP_060333916.1">
    <property type="nucleotide sequence ID" value="XM_060476979.1"/>
</dbReference>
<reference evidence="1" key="1">
    <citation type="submission" date="2023-06" db="EMBL/GenBank/DDBJ databases">
        <authorList>
            <consortium name="Lawrence Berkeley National Laboratory"/>
            <person name="Ahrendt S."/>
            <person name="Sahu N."/>
            <person name="Indic B."/>
            <person name="Wong-Bajracharya J."/>
            <person name="Merenyi Z."/>
            <person name="Ke H.-M."/>
            <person name="Monk M."/>
            <person name="Kocsube S."/>
            <person name="Drula E."/>
            <person name="Lipzen A."/>
            <person name="Balint B."/>
            <person name="Henrissat B."/>
            <person name="Andreopoulos B."/>
            <person name="Martin F.M."/>
            <person name="Harder C.B."/>
            <person name="Rigling D."/>
            <person name="Ford K.L."/>
            <person name="Foster G.D."/>
            <person name="Pangilinan J."/>
            <person name="Papanicolaou A."/>
            <person name="Barry K."/>
            <person name="LaButti K."/>
            <person name="Viragh M."/>
            <person name="Koriabine M."/>
            <person name="Yan M."/>
            <person name="Riley R."/>
            <person name="Champramary S."/>
            <person name="Plett K.L."/>
            <person name="Tsai I.J."/>
            <person name="Slot J."/>
            <person name="Sipos G."/>
            <person name="Plett J."/>
            <person name="Nagy L.G."/>
            <person name="Grigoriev I.V."/>
        </authorList>
    </citation>
    <scope>NUCLEOTIDE SEQUENCE</scope>
    <source>
        <strain evidence="1">CCBAS 213</strain>
    </source>
</reference>
<dbReference type="GeneID" id="85360527"/>
<dbReference type="Proteomes" id="UP001175211">
    <property type="component" value="Unassembled WGS sequence"/>
</dbReference>
<gene>
    <name evidence="1" type="ORF">EV420DRAFT_1639512</name>
</gene>
<dbReference type="AlphaFoldDB" id="A0AA39NB46"/>
<proteinExistence type="predicted"/>
<dbReference type="Gene3D" id="1.25.40.10">
    <property type="entry name" value="Tetratricopeptide repeat domain"/>
    <property type="match status" value="1"/>
</dbReference>
<evidence type="ECO:0000313" key="2">
    <source>
        <dbReference type="Proteomes" id="UP001175211"/>
    </source>
</evidence>